<dbReference type="Proteomes" id="UP000274358">
    <property type="component" value="Unassembled WGS sequence"/>
</dbReference>
<evidence type="ECO:0000256" key="1">
    <source>
        <dbReference type="SAM" id="SignalP"/>
    </source>
</evidence>
<evidence type="ECO:0000313" key="3">
    <source>
        <dbReference type="Proteomes" id="UP000274358"/>
    </source>
</evidence>
<evidence type="ECO:0000313" key="2">
    <source>
        <dbReference type="EMBL" id="RUL76047.1"/>
    </source>
</evidence>
<feature type="signal peptide" evidence="1">
    <location>
        <begin position="1"/>
        <end position="18"/>
    </location>
</feature>
<gene>
    <name evidence="2" type="ORF">EKH80_10035</name>
</gene>
<sequence>MRFTTLALALLLPLTAAAQDISKVNGSVSVDAGQRAGDVHSVNGSVNIGDSATVQEASTVNGSVHLGAKAQASSLHTVNGAETLAQGAQVRGDASSTNGSITLAPAADVTGNVSNVNGAIRLDHAHIGGGVETTSGDIDIGEGSRVDGGIIVNEQHGWGFSSRPPRVVIGPHAVVRGTLDFRREVVLEVSESAQIGPVKGATPKRFSGAQPSE</sequence>
<dbReference type="Gene3D" id="2.160.20.20">
    <property type="match status" value="1"/>
</dbReference>
<dbReference type="OrthoDB" id="5959358at2"/>
<dbReference type="EMBL" id="RYYV01000006">
    <property type="protein sequence ID" value="RUL76047.1"/>
    <property type="molecule type" value="Genomic_DNA"/>
</dbReference>
<dbReference type="RefSeq" id="WP_126684611.1">
    <property type="nucleotide sequence ID" value="NZ_RYYV01000006.1"/>
</dbReference>
<accession>A0A432M6A9</accession>
<dbReference type="AlphaFoldDB" id="A0A432M6A9"/>
<keyword evidence="3" id="KW-1185">Reference proteome</keyword>
<proteinExistence type="predicted"/>
<organism evidence="2 3">
    <name type="scientific">Dyella choica</name>
    <dbReference type="NCBI Taxonomy" id="1927959"/>
    <lineage>
        <taxon>Bacteria</taxon>
        <taxon>Pseudomonadati</taxon>
        <taxon>Pseudomonadota</taxon>
        <taxon>Gammaproteobacteria</taxon>
        <taxon>Lysobacterales</taxon>
        <taxon>Rhodanobacteraceae</taxon>
        <taxon>Dyella</taxon>
    </lineage>
</organism>
<protein>
    <recommendedName>
        <fullName evidence="4">Polymer-forming cytoskeletal protein</fullName>
    </recommendedName>
</protein>
<evidence type="ECO:0008006" key="4">
    <source>
        <dbReference type="Google" id="ProtNLM"/>
    </source>
</evidence>
<reference evidence="2 3" key="1">
    <citation type="submission" date="2018-12" db="EMBL/GenBank/DDBJ databases">
        <title>Dyella dinghuensis sp. nov. DHOA06 and Dyella choica sp. nov. 4M-K27, isolated from forest soil.</title>
        <authorList>
            <person name="Qiu L.-H."/>
            <person name="Gao Z.-H."/>
        </authorList>
    </citation>
    <scope>NUCLEOTIDE SEQUENCE [LARGE SCALE GENOMIC DNA]</scope>
    <source>
        <strain evidence="2 3">4M-K27</strain>
    </source>
</reference>
<feature type="chain" id="PRO_5019170431" description="Polymer-forming cytoskeletal protein" evidence="1">
    <location>
        <begin position="19"/>
        <end position="213"/>
    </location>
</feature>
<dbReference type="InterPro" id="IPR012332">
    <property type="entry name" value="Autotransporter_pectin_lyase_C"/>
</dbReference>
<name>A0A432M6A9_9GAMM</name>
<keyword evidence="1" id="KW-0732">Signal</keyword>
<comment type="caution">
    <text evidence="2">The sequence shown here is derived from an EMBL/GenBank/DDBJ whole genome shotgun (WGS) entry which is preliminary data.</text>
</comment>